<gene>
    <name evidence="2" type="primary">Cnig_chr_IV.g13115</name>
    <name evidence="2" type="ORF">B9Z55_013115</name>
</gene>
<sequence>MRFTLISLLRLVALSRSDLLLPFSLSNDLINYTAQLEQPSSNGSICNVAQLNYCQYLFNQNFGLNSSVSYDQGSDIFSTIQDHLNSNVTQLNRVCKARTSFYHCLGQSYYSCMNLHTRLETTDPSNGFDYIRTFRGLEWTCGGGFREVMNQWDCIVNLPTTNAYQSCINFFNQSVSTNNFCPSIQQTGECLNDVYRDACGYVEVSLIIGYSNLISFQAGHYGCESFRYTFHKACPGIQCPVGNSKLVA</sequence>
<evidence type="ECO:0000256" key="1">
    <source>
        <dbReference type="SAM" id="SignalP"/>
    </source>
</evidence>
<dbReference type="EMBL" id="PDUG01000004">
    <property type="protein sequence ID" value="PIC32965.1"/>
    <property type="molecule type" value="Genomic_DNA"/>
</dbReference>
<comment type="caution">
    <text evidence="2">The sequence shown here is derived from an EMBL/GenBank/DDBJ whole genome shotgun (WGS) entry which is preliminary data.</text>
</comment>
<accession>A0A2G5U098</accession>
<dbReference type="AlphaFoldDB" id="A0A2G5U098"/>
<organism evidence="2 3">
    <name type="scientific">Caenorhabditis nigoni</name>
    <dbReference type="NCBI Taxonomy" id="1611254"/>
    <lineage>
        <taxon>Eukaryota</taxon>
        <taxon>Metazoa</taxon>
        <taxon>Ecdysozoa</taxon>
        <taxon>Nematoda</taxon>
        <taxon>Chromadorea</taxon>
        <taxon>Rhabditida</taxon>
        <taxon>Rhabditina</taxon>
        <taxon>Rhabditomorpha</taxon>
        <taxon>Rhabditoidea</taxon>
        <taxon>Rhabditidae</taxon>
        <taxon>Peloderinae</taxon>
        <taxon>Caenorhabditis</taxon>
    </lineage>
</organism>
<reference evidence="3" key="1">
    <citation type="submission" date="2017-10" db="EMBL/GenBank/DDBJ databases">
        <title>Rapid genome shrinkage in a self-fertile nematode reveals novel sperm competition proteins.</title>
        <authorList>
            <person name="Yin D."/>
            <person name="Schwarz E.M."/>
            <person name="Thomas C.G."/>
            <person name="Felde R.L."/>
            <person name="Korf I.F."/>
            <person name="Cutter A.D."/>
            <person name="Schartner C.M."/>
            <person name="Ralston E.J."/>
            <person name="Meyer B.J."/>
            <person name="Haag E.S."/>
        </authorList>
    </citation>
    <scope>NUCLEOTIDE SEQUENCE [LARGE SCALE GENOMIC DNA]</scope>
    <source>
        <strain evidence="3">JU1422</strain>
    </source>
</reference>
<protein>
    <recommendedName>
        <fullName evidence="4">DUF19 domain-containing protein</fullName>
    </recommendedName>
</protein>
<dbReference type="PANTHER" id="PTHR34311:SF1">
    <property type="entry name" value="NEMATODE SPECIFIC PEPTIDE FAMILY-RELATED"/>
    <property type="match status" value="1"/>
</dbReference>
<evidence type="ECO:0008006" key="4">
    <source>
        <dbReference type="Google" id="ProtNLM"/>
    </source>
</evidence>
<keyword evidence="3" id="KW-1185">Reference proteome</keyword>
<proteinExistence type="predicted"/>
<dbReference type="Proteomes" id="UP000230233">
    <property type="component" value="Chromosome IV"/>
</dbReference>
<feature type="chain" id="PRO_5013552579" description="DUF19 domain-containing protein" evidence="1">
    <location>
        <begin position="18"/>
        <end position="248"/>
    </location>
</feature>
<evidence type="ECO:0000313" key="3">
    <source>
        <dbReference type="Proteomes" id="UP000230233"/>
    </source>
</evidence>
<keyword evidence="1" id="KW-0732">Signal</keyword>
<name>A0A2G5U098_9PELO</name>
<feature type="signal peptide" evidence="1">
    <location>
        <begin position="1"/>
        <end position="17"/>
    </location>
</feature>
<evidence type="ECO:0000313" key="2">
    <source>
        <dbReference type="EMBL" id="PIC32965.1"/>
    </source>
</evidence>
<dbReference type="OrthoDB" id="5804428at2759"/>
<dbReference type="PANTHER" id="PTHR34311">
    <property type="entry name" value="PROTEIN CBG21698-RELATED"/>
    <property type="match status" value="1"/>
</dbReference>